<feature type="non-terminal residue" evidence="1">
    <location>
        <position position="1"/>
    </location>
</feature>
<reference evidence="1" key="1">
    <citation type="journal article" date="2015" name="Nature">
        <title>Complex archaea that bridge the gap between prokaryotes and eukaryotes.</title>
        <authorList>
            <person name="Spang A."/>
            <person name="Saw J.H."/>
            <person name="Jorgensen S.L."/>
            <person name="Zaremba-Niedzwiedzka K."/>
            <person name="Martijn J."/>
            <person name="Lind A.E."/>
            <person name="van Eijk R."/>
            <person name="Schleper C."/>
            <person name="Guy L."/>
            <person name="Ettema T.J."/>
        </authorList>
    </citation>
    <scope>NUCLEOTIDE SEQUENCE</scope>
</reference>
<name>A0A0F9B6Y1_9ZZZZ</name>
<gene>
    <name evidence="1" type="ORF">LCGC14_2763510</name>
</gene>
<sequence length="56" mass="6562">GKSAMELIGNQNFLGRFKLNFDNDISKFAKRHIFRIAFSEYKSLRDLLGPLFDFFS</sequence>
<evidence type="ECO:0000313" key="1">
    <source>
        <dbReference type="EMBL" id="KKK86409.1"/>
    </source>
</evidence>
<comment type="caution">
    <text evidence="1">The sequence shown here is derived from an EMBL/GenBank/DDBJ whole genome shotgun (WGS) entry which is preliminary data.</text>
</comment>
<dbReference type="EMBL" id="LAZR01050858">
    <property type="protein sequence ID" value="KKK86409.1"/>
    <property type="molecule type" value="Genomic_DNA"/>
</dbReference>
<protein>
    <submittedName>
        <fullName evidence="1">Uncharacterized protein</fullName>
    </submittedName>
</protein>
<accession>A0A0F9B6Y1</accession>
<dbReference type="AlphaFoldDB" id="A0A0F9B6Y1"/>
<organism evidence="1">
    <name type="scientific">marine sediment metagenome</name>
    <dbReference type="NCBI Taxonomy" id="412755"/>
    <lineage>
        <taxon>unclassified sequences</taxon>
        <taxon>metagenomes</taxon>
        <taxon>ecological metagenomes</taxon>
    </lineage>
</organism>
<proteinExistence type="predicted"/>